<dbReference type="EMBL" id="LNIX01000034">
    <property type="protein sequence ID" value="OXA40241.1"/>
    <property type="molecule type" value="Genomic_DNA"/>
</dbReference>
<dbReference type="Proteomes" id="UP000198287">
    <property type="component" value="Unassembled WGS sequence"/>
</dbReference>
<dbReference type="STRING" id="158441.A0A226D6F5"/>
<sequence length="798" mass="90383">MGFSKPRLILLPIYGLGAFLIVTIFYGKDDPRIWTNTWYNVSNPILKRESQNRASPIISTKWIVVTSISPPTQQIATLSKIHGWQLLVVADQKTPLDWNAPGAILLSVEAQHSLGYGIVSLLPWNSYTRKMIGYLYAIQHGAQYIYDTDDDNAPNEGVEFEKGFVLTDTMKGLTLIPPQDRGNLINPYVHFGQKSIWPRGFPLDQVGVGYNNTYKLCVVHTPLIQQGLVNGDPDVDAVYRLTQKSVYSPLNVKFDGFAPPLIYPEGLLAPFNSQNTLFHYAAFWGMLLPTTVTFRVTDIWRGYWAQRLLWEIGGTLAFLPPRTTQIRNNHTYLKDFVEEDQMYKESSNFAKLLTEWKCHEDSLYSCILSVTKVMVDAGLISDADLTLTHAWLDDLISIGYDLPDLVHRPSPCIDRWTTTHAIFTGQTEDVKPEIDTIKESTLRKLCNLSAVSTENRTASAFPTTLLVVTYNHPHYDHMWILDAIYRPHFANILYCGAQPNSTNASIDSILAREEFVRSGATGISFVYANVNADPGSYPPEHSPNGAGVTNGFFVYECAIRAVEMGYRDLTGYMVIGDDVLFNFWNNGKYDANEAWLYHKYAGLLDTVTPVGWWWWPYSIFGVNATIAAFNEIYEDHNPYVVAFREQRESFGYNRTTAMYGWTDAYYFPAAKSEMLYEDEFEDGHCDIVTCDDDVVTVTKSDEKVSRVGVILRENIVFLEIVVPFWLNGLSSPEKFVILPGAYNGGYGSAARDHPFDYYKVEESFMHSVKLSGVITNATLRGLYCHNFIEEVLKYSPVY</sequence>
<proteinExistence type="predicted"/>
<reference evidence="2 3" key="1">
    <citation type="submission" date="2015-12" db="EMBL/GenBank/DDBJ databases">
        <title>The genome of Folsomia candida.</title>
        <authorList>
            <person name="Faddeeva A."/>
            <person name="Derks M.F."/>
            <person name="Anvar Y."/>
            <person name="Smit S."/>
            <person name="Van Straalen N."/>
            <person name="Roelofs D."/>
        </authorList>
    </citation>
    <scope>NUCLEOTIDE SEQUENCE [LARGE SCALE GENOMIC DNA]</scope>
    <source>
        <strain evidence="2 3">VU population</strain>
        <tissue evidence="2">Whole body</tissue>
    </source>
</reference>
<accession>A0A226D6F5</accession>
<protein>
    <submittedName>
        <fullName evidence="2">Uncharacterized protein</fullName>
    </submittedName>
</protein>
<feature type="transmembrane region" description="Helical" evidence="1">
    <location>
        <begin position="7"/>
        <end position="27"/>
    </location>
</feature>
<organism evidence="2 3">
    <name type="scientific">Folsomia candida</name>
    <name type="common">Springtail</name>
    <dbReference type="NCBI Taxonomy" id="158441"/>
    <lineage>
        <taxon>Eukaryota</taxon>
        <taxon>Metazoa</taxon>
        <taxon>Ecdysozoa</taxon>
        <taxon>Arthropoda</taxon>
        <taxon>Hexapoda</taxon>
        <taxon>Collembola</taxon>
        <taxon>Entomobryomorpha</taxon>
        <taxon>Isotomoidea</taxon>
        <taxon>Isotomidae</taxon>
        <taxon>Proisotominae</taxon>
        <taxon>Folsomia</taxon>
    </lineage>
</organism>
<dbReference type="InterPro" id="IPR005049">
    <property type="entry name" value="STL-like"/>
</dbReference>
<dbReference type="PANTHER" id="PTHR31362">
    <property type="entry name" value="GLYCOSYLTRANSFERASE STELLO1-RELATED"/>
    <property type="match status" value="1"/>
</dbReference>
<gene>
    <name evidence="2" type="ORF">Fcan01_25086</name>
</gene>
<keyword evidence="3" id="KW-1185">Reference proteome</keyword>
<comment type="caution">
    <text evidence="2">The sequence shown here is derived from an EMBL/GenBank/DDBJ whole genome shotgun (WGS) entry which is preliminary data.</text>
</comment>
<evidence type="ECO:0000256" key="1">
    <source>
        <dbReference type="SAM" id="Phobius"/>
    </source>
</evidence>
<dbReference type="AlphaFoldDB" id="A0A226D6F5"/>
<dbReference type="OrthoDB" id="6346751at2759"/>
<evidence type="ECO:0000313" key="3">
    <source>
        <dbReference type="Proteomes" id="UP000198287"/>
    </source>
</evidence>
<keyword evidence="1" id="KW-0812">Transmembrane</keyword>
<dbReference type="Pfam" id="PF03385">
    <property type="entry name" value="STELLO"/>
    <property type="match status" value="1"/>
</dbReference>
<keyword evidence="1" id="KW-0472">Membrane</keyword>
<dbReference type="PANTHER" id="PTHR31362:SF0">
    <property type="entry name" value="EXOSTOSIN DOMAIN-CONTAINING PROTEIN-RELATED"/>
    <property type="match status" value="1"/>
</dbReference>
<evidence type="ECO:0000313" key="2">
    <source>
        <dbReference type="EMBL" id="OXA40241.1"/>
    </source>
</evidence>
<keyword evidence="1" id="KW-1133">Transmembrane helix</keyword>
<name>A0A226D6F5_FOLCA</name>
<dbReference type="OMA" id="YDANEAW"/>